<dbReference type="RefSeq" id="WP_344978758.1">
    <property type="nucleotide sequence ID" value="NZ_BAABFN010000004.1"/>
</dbReference>
<evidence type="ECO:0000313" key="7">
    <source>
        <dbReference type="EMBL" id="GAA4310988.1"/>
    </source>
</evidence>
<dbReference type="EC" id="5.4.99.12" evidence="4"/>
<dbReference type="EMBL" id="BAABFN010000004">
    <property type="protein sequence ID" value="GAA4310988.1"/>
    <property type="molecule type" value="Genomic_DNA"/>
</dbReference>
<comment type="caution">
    <text evidence="4">Lacks conserved residue(s) required for the propagation of feature annotation.</text>
</comment>
<keyword evidence="2 4" id="KW-0819">tRNA processing</keyword>
<dbReference type="PANTHER" id="PTHR11142">
    <property type="entry name" value="PSEUDOURIDYLATE SYNTHASE"/>
    <property type="match status" value="1"/>
</dbReference>
<comment type="subunit">
    <text evidence="4">Homodimer.</text>
</comment>
<protein>
    <recommendedName>
        <fullName evidence="4">tRNA pseudouridine synthase A</fullName>
        <ecNumber evidence="4">5.4.99.12</ecNumber>
    </recommendedName>
    <alternativeName>
        <fullName evidence="4">tRNA pseudouridine(38-40) synthase</fullName>
    </alternativeName>
    <alternativeName>
        <fullName evidence="4">tRNA pseudouridylate synthase I</fullName>
    </alternativeName>
    <alternativeName>
        <fullName evidence="4">tRNA-uridine isomerase I</fullName>
    </alternativeName>
</protein>
<feature type="active site" description="Nucleophile" evidence="4">
    <location>
        <position position="52"/>
    </location>
</feature>
<dbReference type="Proteomes" id="UP001501207">
    <property type="component" value="Unassembled WGS sequence"/>
</dbReference>
<name>A0ABP8FTZ8_9BACT</name>
<dbReference type="PANTHER" id="PTHR11142:SF0">
    <property type="entry name" value="TRNA PSEUDOURIDINE SYNTHASE-LIKE 1"/>
    <property type="match status" value="1"/>
</dbReference>
<keyword evidence="3 4" id="KW-0413">Isomerase</keyword>
<sequence length="271" mass="30342">MARYFIEVAYCGAGFSGFQTQQNGLTVQGELERALSLLTRRPVSTTGASRTDAGVHAFQNFLHFDSETPLHPGILYKMNALLPRGIAVKAVYPVADTAHARFDAVSRAYEYVLYAHKDPFLQGRGYHFPYPLQLDILRETAALIREHRDFRAFSKRNTQVKTFVCNILSADWEQADDRLIFRIRANRFLRGMVRGLVGTQLLAGRGRLGMDDFRRVLDEAEGTRADFSAPAQGLFLKEVAYPEGLLTAAQRGIALKRGGKEKPAGNLFPLF</sequence>
<comment type="caution">
    <text evidence="7">The sequence shown here is derived from an EMBL/GenBank/DDBJ whole genome shotgun (WGS) entry which is preliminary data.</text>
</comment>
<evidence type="ECO:0000256" key="3">
    <source>
        <dbReference type="ARBA" id="ARBA00023235"/>
    </source>
</evidence>
<dbReference type="InterPro" id="IPR020094">
    <property type="entry name" value="TruA/RsuA/RluB/E/F_N"/>
</dbReference>
<dbReference type="InterPro" id="IPR020103">
    <property type="entry name" value="PsdUridine_synth_cat_dom_sf"/>
</dbReference>
<organism evidence="7 8">
    <name type="scientific">Compostibacter hankyongensis</name>
    <dbReference type="NCBI Taxonomy" id="1007089"/>
    <lineage>
        <taxon>Bacteria</taxon>
        <taxon>Pseudomonadati</taxon>
        <taxon>Bacteroidota</taxon>
        <taxon>Chitinophagia</taxon>
        <taxon>Chitinophagales</taxon>
        <taxon>Chitinophagaceae</taxon>
        <taxon>Compostibacter</taxon>
    </lineage>
</organism>
<evidence type="ECO:0000256" key="5">
    <source>
        <dbReference type="RuleBase" id="RU003792"/>
    </source>
</evidence>
<feature type="binding site" evidence="4">
    <location>
        <position position="109"/>
    </location>
    <ligand>
        <name>substrate</name>
    </ligand>
</feature>
<keyword evidence="8" id="KW-1185">Reference proteome</keyword>
<feature type="domain" description="Pseudouridine synthase I TruA alpha/beta" evidence="6">
    <location>
        <begin position="9"/>
        <end position="103"/>
    </location>
</feature>
<dbReference type="Pfam" id="PF01416">
    <property type="entry name" value="PseudoU_synth_1"/>
    <property type="match status" value="2"/>
</dbReference>
<evidence type="ECO:0000313" key="8">
    <source>
        <dbReference type="Proteomes" id="UP001501207"/>
    </source>
</evidence>
<dbReference type="NCBIfam" id="TIGR00071">
    <property type="entry name" value="hisT_truA"/>
    <property type="match status" value="1"/>
</dbReference>
<comment type="similarity">
    <text evidence="1 4 5">Belongs to the tRNA pseudouridine synthase TruA family.</text>
</comment>
<reference evidence="8" key="1">
    <citation type="journal article" date="2019" name="Int. J. Syst. Evol. Microbiol.">
        <title>The Global Catalogue of Microorganisms (GCM) 10K type strain sequencing project: providing services to taxonomists for standard genome sequencing and annotation.</title>
        <authorList>
            <consortium name="The Broad Institute Genomics Platform"/>
            <consortium name="The Broad Institute Genome Sequencing Center for Infectious Disease"/>
            <person name="Wu L."/>
            <person name="Ma J."/>
        </authorList>
    </citation>
    <scope>NUCLEOTIDE SEQUENCE [LARGE SCALE GENOMIC DNA]</scope>
    <source>
        <strain evidence="8">JCM 17664</strain>
    </source>
</reference>
<proteinExistence type="inferred from homology"/>
<dbReference type="Gene3D" id="3.30.70.660">
    <property type="entry name" value="Pseudouridine synthase I, catalytic domain, C-terminal subdomain"/>
    <property type="match status" value="1"/>
</dbReference>
<comment type="function">
    <text evidence="4">Formation of pseudouridine at positions 38, 39 and 40 in the anticodon stem and loop of transfer RNAs.</text>
</comment>
<dbReference type="SUPFAM" id="SSF55120">
    <property type="entry name" value="Pseudouridine synthase"/>
    <property type="match status" value="1"/>
</dbReference>
<dbReference type="InterPro" id="IPR020097">
    <property type="entry name" value="PsdUridine_synth_TruA_a/b_dom"/>
</dbReference>
<dbReference type="PIRSF" id="PIRSF001430">
    <property type="entry name" value="tRNA_psdUrid_synth"/>
    <property type="match status" value="1"/>
</dbReference>
<dbReference type="InterPro" id="IPR001406">
    <property type="entry name" value="PsdUridine_synth_TruA"/>
</dbReference>
<dbReference type="Gene3D" id="3.30.70.580">
    <property type="entry name" value="Pseudouridine synthase I, catalytic domain, N-terminal subdomain"/>
    <property type="match status" value="1"/>
</dbReference>
<gene>
    <name evidence="4 7" type="primary">truA</name>
    <name evidence="7" type="ORF">GCM10023143_19860</name>
</gene>
<evidence type="ECO:0000259" key="6">
    <source>
        <dbReference type="Pfam" id="PF01416"/>
    </source>
</evidence>
<evidence type="ECO:0000256" key="1">
    <source>
        <dbReference type="ARBA" id="ARBA00009375"/>
    </source>
</evidence>
<accession>A0ABP8FTZ8</accession>
<dbReference type="CDD" id="cd02570">
    <property type="entry name" value="PseudoU_synth_EcTruA"/>
    <property type="match status" value="1"/>
</dbReference>
<dbReference type="HAMAP" id="MF_00171">
    <property type="entry name" value="TruA"/>
    <property type="match status" value="1"/>
</dbReference>
<dbReference type="InterPro" id="IPR020095">
    <property type="entry name" value="PsdUridine_synth_TruA_C"/>
</dbReference>
<evidence type="ECO:0000256" key="2">
    <source>
        <dbReference type="ARBA" id="ARBA00022694"/>
    </source>
</evidence>
<feature type="domain" description="Pseudouridine synthase I TruA alpha/beta" evidence="6">
    <location>
        <begin position="148"/>
        <end position="242"/>
    </location>
</feature>
<evidence type="ECO:0000256" key="4">
    <source>
        <dbReference type="HAMAP-Rule" id="MF_00171"/>
    </source>
</evidence>
<comment type="catalytic activity">
    <reaction evidence="4 5">
        <text>uridine(38/39/40) in tRNA = pseudouridine(38/39/40) in tRNA</text>
        <dbReference type="Rhea" id="RHEA:22376"/>
        <dbReference type="Rhea" id="RHEA-COMP:10085"/>
        <dbReference type="Rhea" id="RHEA-COMP:10087"/>
        <dbReference type="ChEBI" id="CHEBI:65314"/>
        <dbReference type="ChEBI" id="CHEBI:65315"/>
        <dbReference type="EC" id="5.4.99.12"/>
    </reaction>
</comment>